<dbReference type="PANTHER" id="PTHR46137">
    <property type="entry name" value="OS05G0310600 PROTEIN"/>
    <property type="match status" value="1"/>
</dbReference>
<dbReference type="Proteomes" id="UP001281410">
    <property type="component" value="Unassembled WGS sequence"/>
</dbReference>
<gene>
    <name evidence="1" type="ORF">Dsin_023667</name>
</gene>
<keyword evidence="2" id="KW-1185">Reference proteome</keyword>
<dbReference type="EMBL" id="JANJYJ010000007">
    <property type="protein sequence ID" value="KAK3200252.1"/>
    <property type="molecule type" value="Genomic_DNA"/>
</dbReference>
<evidence type="ECO:0000313" key="1">
    <source>
        <dbReference type="EMBL" id="KAK3200252.1"/>
    </source>
</evidence>
<feature type="non-terminal residue" evidence="1">
    <location>
        <position position="60"/>
    </location>
</feature>
<organism evidence="1 2">
    <name type="scientific">Dipteronia sinensis</name>
    <dbReference type="NCBI Taxonomy" id="43782"/>
    <lineage>
        <taxon>Eukaryota</taxon>
        <taxon>Viridiplantae</taxon>
        <taxon>Streptophyta</taxon>
        <taxon>Embryophyta</taxon>
        <taxon>Tracheophyta</taxon>
        <taxon>Spermatophyta</taxon>
        <taxon>Magnoliopsida</taxon>
        <taxon>eudicotyledons</taxon>
        <taxon>Gunneridae</taxon>
        <taxon>Pentapetalae</taxon>
        <taxon>rosids</taxon>
        <taxon>malvids</taxon>
        <taxon>Sapindales</taxon>
        <taxon>Sapindaceae</taxon>
        <taxon>Hippocastanoideae</taxon>
        <taxon>Acereae</taxon>
        <taxon>Dipteronia</taxon>
    </lineage>
</organism>
<protein>
    <submittedName>
        <fullName evidence="1">Uncharacterized protein</fullName>
    </submittedName>
</protein>
<evidence type="ECO:0000313" key="2">
    <source>
        <dbReference type="Proteomes" id="UP001281410"/>
    </source>
</evidence>
<comment type="caution">
    <text evidence="1">The sequence shown here is derived from an EMBL/GenBank/DDBJ whole genome shotgun (WGS) entry which is preliminary data.</text>
</comment>
<dbReference type="PANTHER" id="PTHR46137:SF3">
    <property type="entry name" value="OS05G0310600 PROTEIN"/>
    <property type="match status" value="1"/>
</dbReference>
<reference evidence="1" key="1">
    <citation type="journal article" date="2023" name="Plant J.">
        <title>Genome sequences and population genomics provide insights into the demographic history, inbreeding, and mutation load of two 'living fossil' tree species of Dipteronia.</title>
        <authorList>
            <person name="Feng Y."/>
            <person name="Comes H.P."/>
            <person name="Chen J."/>
            <person name="Zhu S."/>
            <person name="Lu R."/>
            <person name="Zhang X."/>
            <person name="Li P."/>
            <person name="Qiu J."/>
            <person name="Olsen K.M."/>
            <person name="Qiu Y."/>
        </authorList>
    </citation>
    <scope>NUCLEOTIDE SEQUENCE</scope>
    <source>
        <strain evidence="1">NBL</strain>
    </source>
</reference>
<feature type="non-terminal residue" evidence="1">
    <location>
        <position position="1"/>
    </location>
</feature>
<dbReference type="AlphaFoldDB" id="A0AAE0A4M4"/>
<sequence>KVNIFKYGVTRAYFLAKVHGGTCINATSNPPRDVLHRANFLLDLENGFGDYDVFKTTVTK</sequence>
<accession>A0AAE0A4M4</accession>
<name>A0AAE0A4M4_9ROSI</name>
<proteinExistence type="predicted"/>